<gene>
    <name evidence="6" type="ORF">NEOLEDRAFT_1066451</name>
</gene>
<evidence type="ECO:0000256" key="2">
    <source>
        <dbReference type="ARBA" id="ARBA00022741"/>
    </source>
</evidence>
<dbReference type="PROSITE" id="PS50011">
    <property type="entry name" value="PROTEIN_KINASE_DOM"/>
    <property type="match status" value="1"/>
</dbReference>
<dbReference type="PANTHER" id="PTHR44329">
    <property type="entry name" value="SERINE/THREONINE-PROTEIN KINASE TNNI3K-RELATED"/>
    <property type="match status" value="1"/>
</dbReference>
<reference evidence="6 7" key="1">
    <citation type="journal article" date="2016" name="Mol. Biol. Evol.">
        <title>Comparative Genomics of Early-Diverging Mushroom-Forming Fungi Provides Insights into the Origins of Lignocellulose Decay Capabilities.</title>
        <authorList>
            <person name="Nagy L.G."/>
            <person name="Riley R."/>
            <person name="Tritt A."/>
            <person name="Adam C."/>
            <person name="Daum C."/>
            <person name="Floudas D."/>
            <person name="Sun H."/>
            <person name="Yadav J.S."/>
            <person name="Pangilinan J."/>
            <person name="Larsson K.H."/>
            <person name="Matsuura K."/>
            <person name="Barry K."/>
            <person name="Labutti K."/>
            <person name="Kuo R."/>
            <person name="Ohm R.A."/>
            <person name="Bhattacharya S.S."/>
            <person name="Shirouzu T."/>
            <person name="Yoshinaga Y."/>
            <person name="Martin F.M."/>
            <person name="Grigoriev I.V."/>
            <person name="Hibbett D.S."/>
        </authorList>
    </citation>
    <scope>NUCLEOTIDE SEQUENCE [LARGE SCALE GENOMIC DNA]</scope>
    <source>
        <strain evidence="6 7">HHB14362 ss-1</strain>
    </source>
</reference>
<dbReference type="Gene3D" id="1.10.510.10">
    <property type="entry name" value="Transferase(Phosphotransferase) domain 1"/>
    <property type="match status" value="1"/>
</dbReference>
<evidence type="ECO:0000313" key="7">
    <source>
        <dbReference type="Proteomes" id="UP000076761"/>
    </source>
</evidence>
<protein>
    <submittedName>
        <fullName evidence="6">Kinase-like protein</fullName>
    </submittedName>
</protein>
<accession>A0A165S8S4</accession>
<evidence type="ECO:0000256" key="1">
    <source>
        <dbReference type="ARBA" id="ARBA00022679"/>
    </source>
</evidence>
<keyword evidence="3 6" id="KW-0418">Kinase</keyword>
<organism evidence="6 7">
    <name type="scientific">Neolentinus lepideus HHB14362 ss-1</name>
    <dbReference type="NCBI Taxonomy" id="1314782"/>
    <lineage>
        <taxon>Eukaryota</taxon>
        <taxon>Fungi</taxon>
        <taxon>Dikarya</taxon>
        <taxon>Basidiomycota</taxon>
        <taxon>Agaricomycotina</taxon>
        <taxon>Agaricomycetes</taxon>
        <taxon>Gloeophyllales</taxon>
        <taxon>Gloeophyllaceae</taxon>
        <taxon>Neolentinus</taxon>
    </lineage>
</organism>
<evidence type="ECO:0000256" key="3">
    <source>
        <dbReference type="ARBA" id="ARBA00022777"/>
    </source>
</evidence>
<dbReference type="InterPro" id="IPR008266">
    <property type="entry name" value="Tyr_kinase_AS"/>
</dbReference>
<dbReference type="PANTHER" id="PTHR44329:SF288">
    <property type="entry name" value="MITOGEN-ACTIVATED PROTEIN KINASE KINASE KINASE 20"/>
    <property type="match status" value="1"/>
</dbReference>
<keyword evidence="1" id="KW-0808">Transferase</keyword>
<feature type="domain" description="Protein kinase" evidence="5">
    <location>
        <begin position="22"/>
        <end position="299"/>
    </location>
</feature>
<name>A0A165S8S4_9AGAM</name>
<evidence type="ECO:0000313" key="6">
    <source>
        <dbReference type="EMBL" id="KZT24816.1"/>
    </source>
</evidence>
<sequence>LVKLSYQLNKLPDTLFVRGIALINKDPLHGGGFADVFLGEYAGRQVALKRLRLYQRMGPAEIKKIMKSFHKEVLVWQSLKHRSVLPLIGVDADVFPIPHVCMVLPWMVNGSINDYIIPQKIHVCTIMFSQLLHVSQGLQYLHEREIIHGDLRGANILIDEDGNAQLNDFGLASFTDSNTVLSASSTAMSGSLRWMVPELHDPSKYDLPFRRTVQSDVYAFSCVCIEIYTELEPFAEYQSTGEVVLKIVRGASPARSISVDGLSLIPDRLWINVMTKCWHQYPRDRISVPEIIIILQSILR</sequence>
<proteinExistence type="predicted"/>
<feature type="non-terminal residue" evidence="6">
    <location>
        <position position="1"/>
    </location>
</feature>
<dbReference type="InterPro" id="IPR001245">
    <property type="entry name" value="Ser-Thr/Tyr_kinase_cat_dom"/>
</dbReference>
<dbReference type="PROSITE" id="PS00109">
    <property type="entry name" value="PROTEIN_KINASE_TYR"/>
    <property type="match status" value="1"/>
</dbReference>
<dbReference type="InterPro" id="IPR051681">
    <property type="entry name" value="Ser/Thr_Kinases-Pseudokinases"/>
</dbReference>
<dbReference type="EMBL" id="KV425575">
    <property type="protein sequence ID" value="KZT24816.1"/>
    <property type="molecule type" value="Genomic_DNA"/>
</dbReference>
<keyword evidence="7" id="KW-1185">Reference proteome</keyword>
<keyword evidence="2" id="KW-0547">Nucleotide-binding</keyword>
<dbReference type="STRING" id="1314782.A0A165S8S4"/>
<dbReference type="SUPFAM" id="SSF56112">
    <property type="entry name" value="Protein kinase-like (PK-like)"/>
    <property type="match status" value="1"/>
</dbReference>
<dbReference type="InterPro" id="IPR000719">
    <property type="entry name" value="Prot_kinase_dom"/>
</dbReference>
<dbReference type="Proteomes" id="UP000076761">
    <property type="component" value="Unassembled WGS sequence"/>
</dbReference>
<dbReference type="OrthoDB" id="4062651at2759"/>
<dbReference type="GO" id="GO:0005524">
    <property type="term" value="F:ATP binding"/>
    <property type="evidence" value="ECO:0007669"/>
    <property type="project" value="UniProtKB-KW"/>
</dbReference>
<dbReference type="InParanoid" id="A0A165S8S4"/>
<dbReference type="InterPro" id="IPR011009">
    <property type="entry name" value="Kinase-like_dom_sf"/>
</dbReference>
<dbReference type="GO" id="GO:0004674">
    <property type="term" value="F:protein serine/threonine kinase activity"/>
    <property type="evidence" value="ECO:0007669"/>
    <property type="project" value="TreeGrafter"/>
</dbReference>
<evidence type="ECO:0000259" key="5">
    <source>
        <dbReference type="PROSITE" id="PS50011"/>
    </source>
</evidence>
<dbReference type="AlphaFoldDB" id="A0A165S8S4"/>
<dbReference type="PIRSF" id="PIRSF000654">
    <property type="entry name" value="Integrin-linked_kinase"/>
    <property type="match status" value="1"/>
</dbReference>
<keyword evidence="4" id="KW-0067">ATP-binding</keyword>
<dbReference type="Pfam" id="PF07714">
    <property type="entry name" value="PK_Tyr_Ser-Thr"/>
    <property type="match status" value="1"/>
</dbReference>
<evidence type="ECO:0000256" key="4">
    <source>
        <dbReference type="ARBA" id="ARBA00022840"/>
    </source>
</evidence>